<dbReference type="GeneID" id="86827899"/>
<dbReference type="Proteomes" id="UP000629287">
    <property type="component" value="Unassembled WGS sequence"/>
</dbReference>
<reference evidence="1 2" key="1">
    <citation type="submission" date="2020-10" db="EMBL/GenBank/DDBJ databases">
        <title>Sequencing the genomes of 1000 actinobacteria strains.</title>
        <authorList>
            <person name="Klenk H.-P."/>
        </authorList>
    </citation>
    <scope>NUCLEOTIDE SEQUENCE [LARGE SCALE GENOMIC DNA]</scope>
    <source>
        <strain evidence="1 2">DSM 41803</strain>
    </source>
</reference>
<proteinExistence type="predicted"/>
<dbReference type="AlphaFoldDB" id="A0A8I0TR22"/>
<comment type="caution">
    <text evidence="1">The sequence shown here is derived from an EMBL/GenBank/DDBJ whole genome shotgun (WGS) entry which is preliminary data.</text>
</comment>
<protein>
    <submittedName>
        <fullName evidence="1">Uncharacterized protein</fullName>
    </submittedName>
</protein>
<gene>
    <name evidence="1" type="ORF">H4687_003328</name>
</gene>
<name>A0A8I0TR22_9ACTN</name>
<keyword evidence="2" id="KW-1185">Reference proteome</keyword>
<evidence type="ECO:0000313" key="2">
    <source>
        <dbReference type="Proteomes" id="UP000629287"/>
    </source>
</evidence>
<accession>A0A8I0TR22</accession>
<dbReference type="EMBL" id="JADBGF010000001">
    <property type="protein sequence ID" value="MBE1597199.1"/>
    <property type="molecule type" value="Genomic_DNA"/>
</dbReference>
<organism evidence="1 2">
    <name type="scientific">Streptomyces stelliscabiei</name>
    <dbReference type="NCBI Taxonomy" id="146820"/>
    <lineage>
        <taxon>Bacteria</taxon>
        <taxon>Bacillati</taxon>
        <taxon>Actinomycetota</taxon>
        <taxon>Actinomycetes</taxon>
        <taxon>Kitasatosporales</taxon>
        <taxon>Streptomycetaceae</taxon>
        <taxon>Streptomyces</taxon>
    </lineage>
</organism>
<evidence type="ECO:0000313" key="1">
    <source>
        <dbReference type="EMBL" id="MBE1597199.1"/>
    </source>
</evidence>
<sequence length="57" mass="6447">MTRTENLATLTTNGLHDEREACLLLTTDHYAGSTQVIEFHADLADRISDEIDRRTNT</sequence>
<dbReference type="RefSeq" id="WP_159026194.1">
    <property type="nucleotide sequence ID" value="NZ_JADBGF010000001.1"/>
</dbReference>